<accession>A0ACB9IJF9</accession>
<gene>
    <name evidence="1" type="ORF">L1987_23547</name>
</gene>
<protein>
    <submittedName>
        <fullName evidence="1">Uncharacterized protein</fullName>
    </submittedName>
</protein>
<evidence type="ECO:0000313" key="2">
    <source>
        <dbReference type="Proteomes" id="UP001056120"/>
    </source>
</evidence>
<proteinExistence type="predicted"/>
<sequence length="139" mass="15896">MRLPIRVFPNDEVMIDFSVRFPDYQSLFYRHVYKLSIGYVRSLTWPSDRLIVQAVNCLEGDNCKIRGQSANIEEDLDIDTSIACDSCDGLQMILPDEEPVKDDEDHLEKDVIVVDDDSSGEEDDNFLITIVSSKFKNSN</sequence>
<dbReference type="Proteomes" id="UP001056120">
    <property type="component" value="Linkage Group LG08"/>
</dbReference>
<reference evidence="2" key="1">
    <citation type="journal article" date="2022" name="Mol. Ecol. Resour.">
        <title>The genomes of chicory, endive, great burdock and yacon provide insights into Asteraceae palaeo-polyploidization history and plant inulin production.</title>
        <authorList>
            <person name="Fan W."/>
            <person name="Wang S."/>
            <person name="Wang H."/>
            <person name="Wang A."/>
            <person name="Jiang F."/>
            <person name="Liu H."/>
            <person name="Zhao H."/>
            <person name="Xu D."/>
            <person name="Zhang Y."/>
        </authorList>
    </citation>
    <scope>NUCLEOTIDE SEQUENCE [LARGE SCALE GENOMIC DNA]</scope>
    <source>
        <strain evidence="2">cv. Yunnan</strain>
    </source>
</reference>
<reference evidence="1 2" key="2">
    <citation type="journal article" date="2022" name="Mol. Ecol. Resour.">
        <title>The genomes of chicory, endive, great burdock and yacon provide insights into Asteraceae paleo-polyploidization history and plant inulin production.</title>
        <authorList>
            <person name="Fan W."/>
            <person name="Wang S."/>
            <person name="Wang H."/>
            <person name="Wang A."/>
            <person name="Jiang F."/>
            <person name="Liu H."/>
            <person name="Zhao H."/>
            <person name="Xu D."/>
            <person name="Zhang Y."/>
        </authorList>
    </citation>
    <scope>NUCLEOTIDE SEQUENCE [LARGE SCALE GENOMIC DNA]</scope>
    <source>
        <strain evidence="2">cv. Yunnan</strain>
        <tissue evidence="1">Leaves</tissue>
    </source>
</reference>
<keyword evidence="2" id="KW-1185">Reference proteome</keyword>
<name>A0ACB9IJF9_9ASTR</name>
<evidence type="ECO:0000313" key="1">
    <source>
        <dbReference type="EMBL" id="KAI3807616.1"/>
    </source>
</evidence>
<comment type="caution">
    <text evidence="1">The sequence shown here is derived from an EMBL/GenBank/DDBJ whole genome shotgun (WGS) entry which is preliminary data.</text>
</comment>
<organism evidence="1 2">
    <name type="scientific">Smallanthus sonchifolius</name>
    <dbReference type="NCBI Taxonomy" id="185202"/>
    <lineage>
        <taxon>Eukaryota</taxon>
        <taxon>Viridiplantae</taxon>
        <taxon>Streptophyta</taxon>
        <taxon>Embryophyta</taxon>
        <taxon>Tracheophyta</taxon>
        <taxon>Spermatophyta</taxon>
        <taxon>Magnoliopsida</taxon>
        <taxon>eudicotyledons</taxon>
        <taxon>Gunneridae</taxon>
        <taxon>Pentapetalae</taxon>
        <taxon>asterids</taxon>
        <taxon>campanulids</taxon>
        <taxon>Asterales</taxon>
        <taxon>Asteraceae</taxon>
        <taxon>Asteroideae</taxon>
        <taxon>Heliantheae alliance</taxon>
        <taxon>Millerieae</taxon>
        <taxon>Smallanthus</taxon>
    </lineage>
</organism>
<dbReference type="EMBL" id="CM042025">
    <property type="protein sequence ID" value="KAI3807616.1"/>
    <property type="molecule type" value="Genomic_DNA"/>
</dbReference>